<feature type="domain" description="DUF4145" evidence="1">
    <location>
        <begin position="133"/>
        <end position="220"/>
    </location>
</feature>
<dbReference type="AlphaFoldDB" id="A0A7S7LVY4"/>
<dbReference type="Proteomes" id="UP000593994">
    <property type="component" value="Chromosome"/>
</dbReference>
<keyword evidence="3" id="KW-1185">Reference proteome</keyword>
<dbReference type="Pfam" id="PF13643">
    <property type="entry name" value="DUF4145"/>
    <property type="match status" value="1"/>
</dbReference>
<dbReference type="RefSeq" id="WP_194370235.1">
    <property type="nucleotide sequence ID" value="NZ_CP054492.1"/>
</dbReference>
<sequence length="249" mass="28725">MINRELYKGYFTHDDMSKWQCPTCNSGSLQVIQDKFLKQHNSETEINYHENWFQAPEMITYTFTALLSCTNPSCKEVVTCSGTGGVEREQYSYDDYRHVEYFKPVFFYPPLNIFQIPEKTPENVQNSIKSSFSLVFNNKSSAANQVRIAIECLLTHLKIKNYHTSGGRRNKLSLHKRIGLLPTKYQKIKDICLAIKWLGNAGSHCDDDITLDDVFNGYDMLSFVLEELYDNKHTHVTKLAKKINAKKGV</sequence>
<gene>
    <name evidence="2" type="ORF">HUE88_01055</name>
</gene>
<dbReference type="EMBL" id="CP054492">
    <property type="protein sequence ID" value="QOY52312.1"/>
    <property type="molecule type" value="Genomic_DNA"/>
</dbReference>
<dbReference type="KEGG" id="sbal:HUE88_01055"/>
<reference evidence="2 3" key="1">
    <citation type="submission" date="2020-05" db="EMBL/GenBank/DDBJ databases">
        <title>Sulfurimonas marisnigri, sp. nov., and Sulfurimonas baltica, sp. nov., manganese oxide reducing chemolithoautotrophs of the class Epsilonproteobacteria isolated from the pelagic redoxclines of the Black and Baltic Seas and emended description of the genus Sulfurimonas.</title>
        <authorList>
            <person name="Henkel J.V."/>
            <person name="Laudan C."/>
            <person name="Werner J."/>
            <person name="Neu T."/>
            <person name="Plewe S."/>
            <person name="Sproer C."/>
            <person name="Bunk B."/>
            <person name="Schulz-Vogt H.N."/>
        </authorList>
    </citation>
    <scope>NUCLEOTIDE SEQUENCE [LARGE SCALE GENOMIC DNA]</scope>
    <source>
        <strain evidence="2 3">GD2</strain>
    </source>
</reference>
<accession>A0A7S7LVY4</accession>
<proteinExistence type="predicted"/>
<protein>
    <submittedName>
        <fullName evidence="2">DUF4145 domain-containing protein</fullName>
    </submittedName>
</protein>
<dbReference type="InterPro" id="IPR025285">
    <property type="entry name" value="DUF4145"/>
</dbReference>
<evidence type="ECO:0000313" key="2">
    <source>
        <dbReference type="EMBL" id="QOY52312.1"/>
    </source>
</evidence>
<organism evidence="2 3">
    <name type="scientific">Candidatus Sulfurimonas baltica</name>
    <dbReference type="NCBI Taxonomy" id="2740404"/>
    <lineage>
        <taxon>Bacteria</taxon>
        <taxon>Pseudomonadati</taxon>
        <taxon>Campylobacterota</taxon>
        <taxon>Epsilonproteobacteria</taxon>
        <taxon>Campylobacterales</taxon>
        <taxon>Sulfurimonadaceae</taxon>
        <taxon>Sulfurimonas</taxon>
    </lineage>
</organism>
<evidence type="ECO:0000313" key="3">
    <source>
        <dbReference type="Proteomes" id="UP000593994"/>
    </source>
</evidence>
<evidence type="ECO:0000259" key="1">
    <source>
        <dbReference type="Pfam" id="PF13643"/>
    </source>
</evidence>
<name>A0A7S7LVY4_9BACT</name>